<dbReference type="InterPro" id="IPR001867">
    <property type="entry name" value="OmpR/PhoB-type_DNA-bd"/>
</dbReference>
<feature type="DNA-binding region" description="OmpR/PhoB-type" evidence="6">
    <location>
        <begin position="1"/>
        <end position="92"/>
    </location>
</feature>
<dbReference type="EMBL" id="JADPRT010000017">
    <property type="protein sequence ID" value="MBF9072565.1"/>
    <property type="molecule type" value="Genomic_DNA"/>
</dbReference>
<feature type="region of interest" description="Disordered" evidence="7">
    <location>
        <begin position="239"/>
        <end position="262"/>
    </location>
</feature>
<feature type="domain" description="OmpR/PhoB-type" evidence="8">
    <location>
        <begin position="1"/>
        <end position="92"/>
    </location>
</feature>
<keyword evidence="10" id="KW-1185">Reference proteome</keyword>
<protein>
    <submittedName>
        <fullName evidence="9">Tetratricopeptide repeat protein</fullName>
    </submittedName>
</protein>
<dbReference type="InterPro" id="IPR005158">
    <property type="entry name" value="BTAD"/>
</dbReference>
<proteinExistence type="inferred from homology"/>
<evidence type="ECO:0000313" key="9">
    <source>
        <dbReference type="EMBL" id="MBF9072565.1"/>
    </source>
</evidence>
<dbReference type="Gene3D" id="1.25.40.10">
    <property type="entry name" value="Tetratricopeptide repeat domain"/>
    <property type="match status" value="2"/>
</dbReference>
<dbReference type="SUPFAM" id="SSF46894">
    <property type="entry name" value="C-terminal effector domain of the bipartite response regulators"/>
    <property type="match status" value="1"/>
</dbReference>
<keyword evidence="5" id="KW-0804">Transcription</keyword>
<dbReference type="GO" id="GO:0000160">
    <property type="term" value="P:phosphorelay signal transduction system"/>
    <property type="evidence" value="ECO:0007669"/>
    <property type="project" value="UniProtKB-KW"/>
</dbReference>
<dbReference type="CDD" id="cd15831">
    <property type="entry name" value="BTAD"/>
    <property type="match status" value="1"/>
</dbReference>
<evidence type="ECO:0000256" key="6">
    <source>
        <dbReference type="PROSITE-ProRule" id="PRU01091"/>
    </source>
</evidence>
<keyword evidence="4 6" id="KW-0238">DNA-binding</keyword>
<dbReference type="Gene3D" id="1.10.10.10">
    <property type="entry name" value="Winged helix-like DNA-binding domain superfamily/Winged helix DNA-binding domain"/>
    <property type="match status" value="1"/>
</dbReference>
<organism evidence="9 10">
    <name type="scientific">Streptacidiphilus fuscans</name>
    <dbReference type="NCBI Taxonomy" id="2789292"/>
    <lineage>
        <taxon>Bacteria</taxon>
        <taxon>Bacillati</taxon>
        <taxon>Actinomycetota</taxon>
        <taxon>Actinomycetes</taxon>
        <taxon>Kitasatosporales</taxon>
        <taxon>Streptomycetaceae</taxon>
        <taxon>Streptacidiphilus</taxon>
    </lineage>
</organism>
<dbReference type="SUPFAM" id="SSF48452">
    <property type="entry name" value="TPR-like"/>
    <property type="match status" value="2"/>
</dbReference>
<dbReference type="InterPro" id="IPR011990">
    <property type="entry name" value="TPR-like_helical_dom_sf"/>
</dbReference>
<evidence type="ECO:0000313" key="10">
    <source>
        <dbReference type="Proteomes" id="UP000657385"/>
    </source>
</evidence>
<sequence length="915" mass="97732">MEVIVLGPVRLQGADGGIVPVGGPRRRAVLALLAVHMGQVVTAEQFFEMLWDDAPPPQARAALQGHVAALRKLLAGGPLELLTRPTGYLLTGPTDACDLTRFDALLADAAEQDDAAEAADSLRAAVGLWHGAALGDLPDSEMRDSLAESLERRRTAAVEAWAEQALLAGETEEVTPLLEAVVAEDGLRESATALLMRCLAGAGRRDDALSRYETAKERLAAELGVDPGRRLTAAFDAIRQDPGTGTGAGPAPAPTATPSNVPRMLPRVARGFVRREAERDQLEHLRLHDPSRIAVVVGPGGVGKSELALTYAHKVAADFPDGQLFADLRGFDPGGGVDPSSVLHRFLDALGVPSGSVPATSAERAELFRSLTTGQVLVVLDNAARPEDVRPLLPGGASCLTLVTSRNVMQGLAVSENAALVPLDVLPPADAVELVDSVIGCARAAQEPDAVRQLVELCDRLPLALRIAAARLAVHPTWSVAELVEQLGEEKTRLSALDAAAGLGVVSTLESTRRVLTPEAERLLALLALHPGVEADGHVSAALLDTGQQQGRATLDQLASHHLVSERAPGRYARHDLVRLYSREVLDGLLPRDEQAAAVRRLLDHYLVATHAAQAHRTSSRRLHLPDVTPVGGTPAMPSTAQALRWFGREEPAVRGLVEGAAEWGLLTTGCALLENSAALYYESGLLREWEGACAKLLGLLPEPGDWPLLFSDHGVALYGLGRLDDAVRAAERAYVLAEHVSDPAVRHRTRSRLATIKAQASSYEECLPLLQATLEAAKEVGELRMISQALNNLAHAQLGIGRLEEALARADESLALLRENVADPYLVISLQTRAEVLAELGRVDEALRDSTRAGELAGTQGNQWIGAYCAEFMGRLHRDSGRTDEARIQWQLALELTQRQGKSTERLEELLAGL</sequence>
<comment type="caution">
    <text evidence="9">The sequence shown here is derived from an EMBL/GenBank/DDBJ whole genome shotgun (WGS) entry which is preliminary data.</text>
</comment>
<evidence type="ECO:0000256" key="1">
    <source>
        <dbReference type="ARBA" id="ARBA00005820"/>
    </source>
</evidence>
<gene>
    <name evidence="9" type="ORF">I2501_31565</name>
</gene>
<evidence type="ECO:0000259" key="8">
    <source>
        <dbReference type="PROSITE" id="PS51755"/>
    </source>
</evidence>
<dbReference type="InterPro" id="IPR036388">
    <property type="entry name" value="WH-like_DNA-bd_sf"/>
</dbReference>
<dbReference type="PRINTS" id="PR00364">
    <property type="entry name" value="DISEASERSIST"/>
</dbReference>
<dbReference type="Pfam" id="PF03704">
    <property type="entry name" value="BTAD"/>
    <property type="match status" value="1"/>
</dbReference>
<dbReference type="Proteomes" id="UP000657385">
    <property type="component" value="Unassembled WGS sequence"/>
</dbReference>
<dbReference type="GO" id="GO:0043531">
    <property type="term" value="F:ADP binding"/>
    <property type="evidence" value="ECO:0007669"/>
    <property type="project" value="InterPro"/>
</dbReference>
<reference evidence="9" key="1">
    <citation type="submission" date="2020-11" db="EMBL/GenBank/DDBJ databases">
        <title>Isolation and identification of active actinomycetes.</title>
        <authorList>
            <person name="Yu B."/>
        </authorList>
    </citation>
    <scope>NUCLEOTIDE SEQUENCE</scope>
    <source>
        <strain evidence="9">NEAU-YB345</strain>
    </source>
</reference>
<dbReference type="SUPFAM" id="SSF52540">
    <property type="entry name" value="P-loop containing nucleoside triphosphate hydrolases"/>
    <property type="match status" value="1"/>
</dbReference>
<dbReference type="AlphaFoldDB" id="A0A931B7D1"/>
<dbReference type="PANTHER" id="PTHR35807">
    <property type="entry name" value="TRANSCRIPTIONAL REGULATOR REDD-RELATED"/>
    <property type="match status" value="1"/>
</dbReference>
<evidence type="ECO:0000256" key="7">
    <source>
        <dbReference type="SAM" id="MobiDB-lite"/>
    </source>
</evidence>
<keyword evidence="3" id="KW-0805">Transcription regulation</keyword>
<comment type="similarity">
    <text evidence="1">Belongs to the AfsR/DnrI/RedD regulatory family.</text>
</comment>
<dbReference type="InterPro" id="IPR027417">
    <property type="entry name" value="P-loop_NTPase"/>
</dbReference>
<evidence type="ECO:0000256" key="4">
    <source>
        <dbReference type="ARBA" id="ARBA00023125"/>
    </source>
</evidence>
<dbReference type="Gene3D" id="3.40.50.300">
    <property type="entry name" value="P-loop containing nucleotide triphosphate hydrolases"/>
    <property type="match status" value="1"/>
</dbReference>
<dbReference type="InterPro" id="IPR051677">
    <property type="entry name" value="AfsR-DnrI-RedD_regulator"/>
</dbReference>
<dbReference type="PROSITE" id="PS51755">
    <property type="entry name" value="OMPR_PHOB"/>
    <property type="match status" value="1"/>
</dbReference>
<keyword evidence="2" id="KW-0902">Two-component regulatory system</keyword>
<dbReference type="InterPro" id="IPR019734">
    <property type="entry name" value="TPR_rpt"/>
</dbReference>
<evidence type="ECO:0000256" key="2">
    <source>
        <dbReference type="ARBA" id="ARBA00023012"/>
    </source>
</evidence>
<name>A0A931B7D1_9ACTN</name>
<dbReference type="Pfam" id="PF00486">
    <property type="entry name" value="Trans_reg_C"/>
    <property type="match status" value="1"/>
</dbReference>
<dbReference type="GO" id="GO:0003677">
    <property type="term" value="F:DNA binding"/>
    <property type="evidence" value="ECO:0007669"/>
    <property type="project" value="UniProtKB-UniRule"/>
</dbReference>
<dbReference type="SMART" id="SM01043">
    <property type="entry name" value="BTAD"/>
    <property type="match status" value="1"/>
</dbReference>
<dbReference type="InterPro" id="IPR016032">
    <property type="entry name" value="Sig_transdc_resp-reg_C-effctor"/>
</dbReference>
<dbReference type="PANTHER" id="PTHR35807:SF1">
    <property type="entry name" value="TRANSCRIPTIONAL REGULATOR REDD"/>
    <property type="match status" value="1"/>
</dbReference>
<dbReference type="GO" id="GO:0006355">
    <property type="term" value="P:regulation of DNA-templated transcription"/>
    <property type="evidence" value="ECO:0007669"/>
    <property type="project" value="InterPro"/>
</dbReference>
<dbReference type="SMART" id="SM00028">
    <property type="entry name" value="TPR"/>
    <property type="match status" value="5"/>
</dbReference>
<dbReference type="RefSeq" id="WP_196197737.1">
    <property type="nucleotide sequence ID" value="NZ_JADPRT010000017.1"/>
</dbReference>
<evidence type="ECO:0000256" key="5">
    <source>
        <dbReference type="ARBA" id="ARBA00023163"/>
    </source>
</evidence>
<dbReference type="Pfam" id="PF13424">
    <property type="entry name" value="TPR_12"/>
    <property type="match status" value="1"/>
</dbReference>
<accession>A0A931B7D1</accession>
<evidence type="ECO:0000256" key="3">
    <source>
        <dbReference type="ARBA" id="ARBA00023015"/>
    </source>
</evidence>
<dbReference type="SMART" id="SM00862">
    <property type="entry name" value="Trans_reg_C"/>
    <property type="match status" value="1"/>
</dbReference>